<feature type="compositionally biased region" description="Basic and acidic residues" evidence="4">
    <location>
        <begin position="343"/>
        <end position="352"/>
    </location>
</feature>
<keyword evidence="1" id="KW-0805">Transcription regulation</keyword>
<dbReference type="Proteomes" id="UP000625711">
    <property type="component" value="Unassembled WGS sequence"/>
</dbReference>
<feature type="compositionally biased region" description="Low complexity" evidence="4">
    <location>
        <begin position="293"/>
        <end position="324"/>
    </location>
</feature>
<keyword evidence="7" id="KW-1185">Reference proteome</keyword>
<dbReference type="PANTHER" id="PTHR13964">
    <property type="entry name" value="RBP-RELATED"/>
    <property type="match status" value="1"/>
</dbReference>
<dbReference type="SUPFAM" id="SSF46774">
    <property type="entry name" value="ARID-like"/>
    <property type="match status" value="1"/>
</dbReference>
<feature type="region of interest" description="Disordered" evidence="4">
    <location>
        <begin position="741"/>
        <end position="765"/>
    </location>
</feature>
<dbReference type="PROSITE" id="PS51011">
    <property type="entry name" value="ARID"/>
    <property type="match status" value="1"/>
</dbReference>
<dbReference type="InterPro" id="IPR051232">
    <property type="entry name" value="ARID/SWI1_ChromRemod"/>
</dbReference>
<proteinExistence type="predicted"/>
<gene>
    <name evidence="6" type="ORF">GWI33_022895</name>
</gene>
<dbReference type="InterPro" id="IPR001606">
    <property type="entry name" value="ARID_dom"/>
</dbReference>
<keyword evidence="3" id="KW-0539">Nucleus</keyword>
<dbReference type="GO" id="GO:0006357">
    <property type="term" value="P:regulation of transcription by RNA polymerase II"/>
    <property type="evidence" value="ECO:0007669"/>
    <property type="project" value="TreeGrafter"/>
</dbReference>
<dbReference type="AlphaFoldDB" id="A0A834MIR2"/>
<feature type="compositionally biased region" description="Basic residues" evidence="4">
    <location>
        <begin position="125"/>
        <end position="136"/>
    </location>
</feature>
<organism evidence="6 7">
    <name type="scientific">Rhynchophorus ferrugineus</name>
    <name type="common">Red palm weevil</name>
    <name type="synonym">Curculio ferrugineus</name>
    <dbReference type="NCBI Taxonomy" id="354439"/>
    <lineage>
        <taxon>Eukaryota</taxon>
        <taxon>Metazoa</taxon>
        <taxon>Ecdysozoa</taxon>
        <taxon>Arthropoda</taxon>
        <taxon>Hexapoda</taxon>
        <taxon>Insecta</taxon>
        <taxon>Pterygota</taxon>
        <taxon>Neoptera</taxon>
        <taxon>Endopterygota</taxon>
        <taxon>Coleoptera</taxon>
        <taxon>Polyphaga</taxon>
        <taxon>Cucujiformia</taxon>
        <taxon>Curculionidae</taxon>
        <taxon>Dryophthorinae</taxon>
        <taxon>Rhynchophorus</taxon>
    </lineage>
</organism>
<dbReference type="Pfam" id="PF01388">
    <property type="entry name" value="ARID"/>
    <property type="match status" value="1"/>
</dbReference>
<feature type="region of interest" description="Disordered" evidence="4">
    <location>
        <begin position="283"/>
        <end position="374"/>
    </location>
</feature>
<evidence type="ECO:0000256" key="3">
    <source>
        <dbReference type="ARBA" id="ARBA00023242"/>
    </source>
</evidence>
<dbReference type="OrthoDB" id="1938591at2759"/>
<dbReference type="PANTHER" id="PTHR13964:SF44">
    <property type="entry name" value="ARID DOMAIN-CONTAINING PROTEIN"/>
    <property type="match status" value="1"/>
</dbReference>
<sequence>MIIRYNDELICPLGDNNVKRLVFVICLSQNKKNTTQIYIDEPSEDDKTKPHVIILSFPKYCRYRAMMKRLEGVENMYLKYKIVNALGGFYVTNPNTRVLFCRDTFDYPELEGHELLCNHLAPKLKGRPRGKRKKRSISPGSESNESESSITNHYTRSSDRANGARSDSPVATRRSTRCHENNENKQFMKVLTAFMKSKHIPMGRIPSLGYKELNLYEFFTKVQKLGGYDCVTANRFWKCIFDDMTGHLNSTSAATIIRRHYERFLLAYERHLKGEEYKPLPVSERRRLKSKRSSTASSCASDPESSNDTITPSTSRSGSTPPTTNETKESPTGKTSSLRSIRVKTERQKDKQNSVSDKTSVTPVGNPEHGVKVETEDVKPDEAVIIKLEDFKSETKTEPKPKHEIGEECKDGSFKTELKTEVKDEPDTTLSDPTIVTASIPEGTKTDISIPDKNAEPLTTAVAPVAITLIPDKILSPVEGKENIPVIKTGDTASATTNVTPEIINVPYKAKTPDVKTDNENTYKIMPNKFINDVKKIKLDILKEGGLEVTPVRAGLISPAVKDIRPSVIQPITHTNTSKPDMPPPLVSKILPARNSIFIVPPSINITQIKSSTSTSIKPAIKSDTISFANGAVPPKVVQSRSIYSYSEKTVYGNPKDGLPSAMVPQTPRFIRQGGDPMDLSITSPQKPVVEIMRIPQSSTSNAHVSYNKESVTKNLYKIPSNTVLDGRKLGSNLEITVVGPKASTNSSKPASYVPKAPTHRRASHEPYASKIARLKADENGSKHSKYNIPPGHKNNGELNIPSLFEKNNIPVNINKNEPRHTPPVQKTPLVSPLPPTMPNYLSHFNGPETANAMNQYLPLLEPLYYQHLQAAAFQNVYSGFPGMASSLPLQLPIPTPEQLKFYAEFMAHSGMNIFPNPTNGQSSMNNKKP</sequence>
<keyword evidence="2" id="KW-0804">Transcription</keyword>
<dbReference type="GO" id="GO:0005634">
    <property type="term" value="C:nucleus"/>
    <property type="evidence" value="ECO:0007669"/>
    <property type="project" value="TreeGrafter"/>
</dbReference>
<dbReference type="InterPro" id="IPR036431">
    <property type="entry name" value="ARID_dom_sf"/>
</dbReference>
<evidence type="ECO:0000256" key="4">
    <source>
        <dbReference type="SAM" id="MobiDB-lite"/>
    </source>
</evidence>
<evidence type="ECO:0000313" key="6">
    <source>
        <dbReference type="EMBL" id="KAF7283861.1"/>
    </source>
</evidence>
<comment type="caution">
    <text evidence="6">The sequence shown here is derived from an EMBL/GenBank/DDBJ whole genome shotgun (WGS) entry which is preliminary data.</text>
</comment>
<dbReference type="SMART" id="SM01014">
    <property type="entry name" value="ARID"/>
    <property type="match status" value="1"/>
</dbReference>
<feature type="compositionally biased region" description="Low complexity" evidence="4">
    <location>
        <begin position="137"/>
        <end position="149"/>
    </location>
</feature>
<protein>
    <recommendedName>
        <fullName evidence="5">ARID domain-containing protein</fullName>
    </recommendedName>
</protein>
<dbReference type="Gene3D" id="1.10.150.60">
    <property type="entry name" value="ARID DNA-binding domain"/>
    <property type="match status" value="1"/>
</dbReference>
<evidence type="ECO:0000259" key="5">
    <source>
        <dbReference type="PROSITE" id="PS51011"/>
    </source>
</evidence>
<feature type="region of interest" description="Disordered" evidence="4">
    <location>
        <begin position="125"/>
        <end position="182"/>
    </location>
</feature>
<reference evidence="6" key="1">
    <citation type="submission" date="2020-08" db="EMBL/GenBank/DDBJ databases">
        <title>Genome sequencing and assembly of the red palm weevil Rhynchophorus ferrugineus.</title>
        <authorList>
            <person name="Dias G.B."/>
            <person name="Bergman C.M."/>
            <person name="Manee M."/>
        </authorList>
    </citation>
    <scope>NUCLEOTIDE SEQUENCE</scope>
    <source>
        <strain evidence="6">AA-2017</strain>
        <tissue evidence="6">Whole larva</tissue>
    </source>
</reference>
<accession>A0A834MIR2</accession>
<name>A0A834MIR2_RHYFE</name>
<evidence type="ECO:0000313" key="7">
    <source>
        <dbReference type="Proteomes" id="UP000625711"/>
    </source>
</evidence>
<evidence type="ECO:0000256" key="2">
    <source>
        <dbReference type="ARBA" id="ARBA00023163"/>
    </source>
</evidence>
<dbReference type="GO" id="GO:0000976">
    <property type="term" value="F:transcription cis-regulatory region binding"/>
    <property type="evidence" value="ECO:0007669"/>
    <property type="project" value="TreeGrafter"/>
</dbReference>
<evidence type="ECO:0000256" key="1">
    <source>
        <dbReference type="ARBA" id="ARBA00023015"/>
    </source>
</evidence>
<feature type="compositionally biased region" description="Polar residues" evidence="4">
    <location>
        <begin position="353"/>
        <end position="363"/>
    </location>
</feature>
<dbReference type="EMBL" id="JAACXV010000086">
    <property type="protein sequence ID" value="KAF7283861.1"/>
    <property type="molecule type" value="Genomic_DNA"/>
</dbReference>
<dbReference type="SMART" id="SM00501">
    <property type="entry name" value="BRIGHT"/>
    <property type="match status" value="1"/>
</dbReference>
<feature type="domain" description="ARID" evidence="5">
    <location>
        <begin position="181"/>
        <end position="273"/>
    </location>
</feature>